<sequence>MLGTQITPIKYIRRLNLSRNVNLLHFICLSLHFFFSHMPFIFTVWVVTNSCLVLYIRRREEYKLEYMKLCEITFNQQAISFTARRFSLSVLLPLLKQSNAFQFIQFQN</sequence>
<organism evidence="2">
    <name type="scientific">Octopus bimaculoides</name>
    <name type="common">California two-spotted octopus</name>
    <dbReference type="NCBI Taxonomy" id="37653"/>
    <lineage>
        <taxon>Eukaryota</taxon>
        <taxon>Metazoa</taxon>
        <taxon>Spiralia</taxon>
        <taxon>Lophotrochozoa</taxon>
        <taxon>Mollusca</taxon>
        <taxon>Cephalopoda</taxon>
        <taxon>Coleoidea</taxon>
        <taxon>Octopodiformes</taxon>
        <taxon>Octopoda</taxon>
        <taxon>Incirrata</taxon>
        <taxon>Octopodidae</taxon>
        <taxon>Octopus</taxon>
    </lineage>
</organism>
<evidence type="ECO:0000256" key="1">
    <source>
        <dbReference type="SAM" id="Phobius"/>
    </source>
</evidence>
<evidence type="ECO:0000313" key="2">
    <source>
        <dbReference type="EMBL" id="KOF65641.1"/>
    </source>
</evidence>
<proteinExistence type="predicted"/>
<name>A0A0L8FLR4_OCTBM</name>
<feature type="transmembrane region" description="Helical" evidence="1">
    <location>
        <begin position="23"/>
        <end position="56"/>
    </location>
</feature>
<keyword evidence="1" id="KW-0472">Membrane</keyword>
<keyword evidence="1" id="KW-0812">Transmembrane</keyword>
<dbReference type="AlphaFoldDB" id="A0A0L8FLR4"/>
<accession>A0A0L8FLR4</accession>
<keyword evidence="1" id="KW-1133">Transmembrane helix</keyword>
<protein>
    <submittedName>
        <fullName evidence="2">Uncharacterized protein</fullName>
    </submittedName>
</protein>
<gene>
    <name evidence="2" type="ORF">OCBIM_22014800mg</name>
</gene>
<dbReference type="EMBL" id="KQ429084">
    <property type="protein sequence ID" value="KOF65641.1"/>
    <property type="molecule type" value="Genomic_DNA"/>
</dbReference>
<reference evidence="2" key="1">
    <citation type="submission" date="2015-07" db="EMBL/GenBank/DDBJ databases">
        <title>MeaNS - Measles Nucleotide Surveillance Program.</title>
        <authorList>
            <person name="Tran T."/>
            <person name="Druce J."/>
        </authorList>
    </citation>
    <scope>NUCLEOTIDE SEQUENCE</scope>
    <source>
        <strain evidence="2">UCB-OBI-ISO-001</strain>
        <tissue evidence="2">Gonad</tissue>
    </source>
</reference>